<gene>
    <name evidence="3" type="primary">SRO7_3</name>
    <name evidence="3" type="ORF">LTR16_011232</name>
</gene>
<feature type="non-terminal residue" evidence="3">
    <location>
        <position position="179"/>
    </location>
</feature>
<keyword evidence="4" id="KW-1185">Reference proteome</keyword>
<reference evidence="3 4" key="1">
    <citation type="submission" date="2023-08" db="EMBL/GenBank/DDBJ databases">
        <title>Black Yeasts Isolated from many extreme environments.</title>
        <authorList>
            <person name="Coleine C."/>
            <person name="Stajich J.E."/>
            <person name="Selbmann L."/>
        </authorList>
    </citation>
    <scope>NUCLEOTIDE SEQUENCE [LARGE SCALE GENOMIC DNA]</scope>
    <source>
        <strain evidence="3 4">CCFEE 536</strain>
    </source>
</reference>
<feature type="domain" description="Lethal giant larvae (Lgl)-like C-terminal" evidence="2">
    <location>
        <begin position="1"/>
        <end position="141"/>
    </location>
</feature>
<evidence type="ECO:0000313" key="4">
    <source>
        <dbReference type="Proteomes" id="UP001357485"/>
    </source>
</evidence>
<organism evidence="3 4">
    <name type="scientific">Cryomyces antarcticus</name>
    <dbReference type="NCBI Taxonomy" id="329879"/>
    <lineage>
        <taxon>Eukaryota</taxon>
        <taxon>Fungi</taxon>
        <taxon>Dikarya</taxon>
        <taxon>Ascomycota</taxon>
        <taxon>Pezizomycotina</taxon>
        <taxon>Dothideomycetes</taxon>
        <taxon>Dothideomycetes incertae sedis</taxon>
        <taxon>Cryomyces</taxon>
    </lineage>
</organism>
<proteinExistence type="predicted"/>
<name>A0ABR0LSK4_9PEZI</name>
<sequence length="179" mass="19445">AHKTWDTAACEAAAVVRYEDLGYALVGLFRDGLAKAYSIPALKEIGTARIDHILDIRRLADATITPSGDILGWTGPSEMAMLNVWGTGAPVPRSHDSLFNPQLPIPPRPTISNLQWISGTQYITPRDMDLLIGGPDRPPSKRMIAQARNDEQQRRSQNRGAASSSATGAAVPPQDEGYW</sequence>
<evidence type="ECO:0000256" key="1">
    <source>
        <dbReference type="SAM" id="MobiDB-lite"/>
    </source>
</evidence>
<dbReference type="Proteomes" id="UP001357485">
    <property type="component" value="Unassembled WGS sequence"/>
</dbReference>
<protein>
    <submittedName>
        <fullName evidence="3">Lethal(2) giant larvae sro7</fullName>
    </submittedName>
</protein>
<dbReference type="InterPro" id="IPR013905">
    <property type="entry name" value="Lgl_C_dom"/>
</dbReference>
<feature type="non-terminal residue" evidence="3">
    <location>
        <position position="1"/>
    </location>
</feature>
<feature type="region of interest" description="Disordered" evidence="1">
    <location>
        <begin position="132"/>
        <end position="179"/>
    </location>
</feature>
<accession>A0ABR0LSK4</accession>
<comment type="caution">
    <text evidence="3">The sequence shown here is derived from an EMBL/GenBank/DDBJ whole genome shotgun (WGS) entry which is preliminary data.</text>
</comment>
<evidence type="ECO:0000313" key="3">
    <source>
        <dbReference type="EMBL" id="KAK5240005.1"/>
    </source>
</evidence>
<feature type="compositionally biased region" description="Low complexity" evidence="1">
    <location>
        <begin position="160"/>
        <end position="170"/>
    </location>
</feature>
<dbReference type="EMBL" id="JAVRRA010011630">
    <property type="protein sequence ID" value="KAK5240005.1"/>
    <property type="molecule type" value="Genomic_DNA"/>
</dbReference>
<dbReference type="Pfam" id="PF08596">
    <property type="entry name" value="Lgl_C"/>
    <property type="match status" value="1"/>
</dbReference>
<evidence type="ECO:0000259" key="2">
    <source>
        <dbReference type="Pfam" id="PF08596"/>
    </source>
</evidence>